<dbReference type="AlphaFoldDB" id="A0A118K0R3"/>
<comment type="caution">
    <text evidence="3">The sequence shown here is derived from an EMBL/GenBank/DDBJ whole genome shotgun (WGS) entry which is preliminary data.</text>
</comment>
<protein>
    <submittedName>
        <fullName evidence="3">Exon junction complex, Pym</fullName>
    </submittedName>
</protein>
<name>A0A118K0R3_CYNCS</name>
<dbReference type="SUPFAM" id="SSF101931">
    <property type="entry name" value="Pym (Within the bgcn gene intron protein, WIBG), N-terminal domain"/>
    <property type="match status" value="1"/>
</dbReference>
<keyword evidence="4" id="KW-1185">Reference proteome</keyword>
<feature type="region of interest" description="Disordered" evidence="1">
    <location>
        <begin position="1"/>
        <end position="47"/>
    </location>
</feature>
<evidence type="ECO:0000256" key="1">
    <source>
        <dbReference type="SAM" id="MobiDB-lite"/>
    </source>
</evidence>
<dbReference type="STRING" id="59895.A0A118K0R3"/>
<dbReference type="EMBL" id="LEKV01002684">
    <property type="protein sequence ID" value="KVI01755.1"/>
    <property type="molecule type" value="Genomic_DNA"/>
</dbReference>
<dbReference type="PANTHER" id="PTHR22959">
    <property type="entry name" value="PYM PROTEIN"/>
    <property type="match status" value="1"/>
</dbReference>
<evidence type="ECO:0000313" key="3">
    <source>
        <dbReference type="EMBL" id="KVI01755.1"/>
    </source>
</evidence>
<dbReference type="InterPro" id="IPR015362">
    <property type="entry name" value="WIBG_mago-bd"/>
</dbReference>
<dbReference type="SMART" id="SM01273">
    <property type="entry name" value="Mago-bind"/>
    <property type="match status" value="1"/>
</dbReference>
<dbReference type="Proteomes" id="UP000243975">
    <property type="component" value="Unassembled WGS sequence"/>
</dbReference>
<dbReference type="Gramene" id="KVI01755">
    <property type="protein sequence ID" value="KVI01755"/>
    <property type="gene ID" value="Ccrd_019958"/>
</dbReference>
<feature type="domain" description="WIBG Mago-binding" evidence="2">
    <location>
        <begin position="32"/>
        <end position="58"/>
    </location>
</feature>
<dbReference type="PANTHER" id="PTHR22959:SF0">
    <property type="entry name" value="PARTNER OF Y14 AND MAGO"/>
    <property type="match status" value="1"/>
</dbReference>
<dbReference type="InterPro" id="IPR039333">
    <property type="entry name" value="PYM1"/>
</dbReference>
<reference evidence="3 4" key="1">
    <citation type="journal article" date="2016" name="Sci. Rep.">
        <title>The genome sequence of the outbreeding globe artichoke constructed de novo incorporating a phase-aware low-pass sequencing strategy of F1 progeny.</title>
        <authorList>
            <person name="Scaglione D."/>
            <person name="Reyes-Chin-Wo S."/>
            <person name="Acquadro A."/>
            <person name="Froenicke L."/>
            <person name="Portis E."/>
            <person name="Beitel C."/>
            <person name="Tirone M."/>
            <person name="Mauro R."/>
            <person name="Lo Monaco A."/>
            <person name="Mauromicale G."/>
            <person name="Faccioli P."/>
            <person name="Cattivelli L."/>
            <person name="Rieseberg L."/>
            <person name="Michelmore R."/>
            <person name="Lanteri S."/>
        </authorList>
    </citation>
    <scope>NUCLEOTIDE SEQUENCE [LARGE SCALE GENOMIC DNA]</scope>
    <source>
        <strain evidence="3">2C</strain>
    </source>
</reference>
<sequence length="226" mass="25143">MASSGAANERGGGEEEEAKELAAQLSKTLKEGERILAPTRRPDGTLRKPIRIRAGYVPQDEVAIYKSKGALLKKEMESLETVPPGYDPEVDVVSKPKSKSAKRNERKKEKRLQASLDKGKSEVSSTEDVDRASEPVESIVFQMNEITISGNPSVATPPLNSTECLATEDHIPDIDKRIRALKKKIRLTEAKTGNELKPEQLEKVGKLEDWRKELKLLEDKKASFHD</sequence>
<gene>
    <name evidence="3" type="ORF">Ccrd_019958</name>
</gene>
<dbReference type="Pfam" id="PF09282">
    <property type="entry name" value="Mago-bind"/>
    <property type="match status" value="1"/>
</dbReference>
<feature type="region of interest" description="Disordered" evidence="1">
    <location>
        <begin position="79"/>
        <end position="134"/>
    </location>
</feature>
<dbReference type="GO" id="GO:0005737">
    <property type="term" value="C:cytoplasm"/>
    <property type="evidence" value="ECO:0007669"/>
    <property type="project" value="TreeGrafter"/>
</dbReference>
<evidence type="ECO:0000313" key="4">
    <source>
        <dbReference type="Proteomes" id="UP000243975"/>
    </source>
</evidence>
<dbReference type="GO" id="GO:0003723">
    <property type="term" value="F:RNA binding"/>
    <property type="evidence" value="ECO:0007669"/>
    <property type="project" value="TreeGrafter"/>
</dbReference>
<dbReference type="InterPro" id="IPR036348">
    <property type="entry name" value="WIBG_N_sf"/>
</dbReference>
<feature type="compositionally biased region" description="Basic and acidic residues" evidence="1">
    <location>
        <begin position="28"/>
        <end position="46"/>
    </location>
</feature>
<proteinExistence type="predicted"/>
<evidence type="ECO:0000259" key="2">
    <source>
        <dbReference type="SMART" id="SM01273"/>
    </source>
</evidence>
<dbReference type="OMA" id="IPGCADS"/>
<dbReference type="GO" id="GO:1903259">
    <property type="term" value="P:exon-exon junction complex disassembly"/>
    <property type="evidence" value="ECO:0007669"/>
    <property type="project" value="InterPro"/>
</dbReference>
<dbReference type="GO" id="GO:0035145">
    <property type="term" value="C:exon-exon junction complex"/>
    <property type="evidence" value="ECO:0007669"/>
    <property type="project" value="TreeGrafter"/>
</dbReference>
<organism evidence="3 4">
    <name type="scientific">Cynara cardunculus var. scolymus</name>
    <name type="common">Globe artichoke</name>
    <name type="synonym">Cynara scolymus</name>
    <dbReference type="NCBI Taxonomy" id="59895"/>
    <lineage>
        <taxon>Eukaryota</taxon>
        <taxon>Viridiplantae</taxon>
        <taxon>Streptophyta</taxon>
        <taxon>Embryophyta</taxon>
        <taxon>Tracheophyta</taxon>
        <taxon>Spermatophyta</taxon>
        <taxon>Magnoliopsida</taxon>
        <taxon>eudicotyledons</taxon>
        <taxon>Gunneridae</taxon>
        <taxon>Pentapetalae</taxon>
        <taxon>asterids</taxon>
        <taxon>campanulids</taxon>
        <taxon>Asterales</taxon>
        <taxon>Asteraceae</taxon>
        <taxon>Carduoideae</taxon>
        <taxon>Cardueae</taxon>
        <taxon>Carduinae</taxon>
        <taxon>Cynara</taxon>
    </lineage>
</organism>
<accession>A0A118K0R3</accession>